<evidence type="ECO:0000256" key="3">
    <source>
        <dbReference type="ARBA" id="ARBA00022729"/>
    </source>
</evidence>
<proteinExistence type="predicted"/>
<dbReference type="SUPFAM" id="SSF52833">
    <property type="entry name" value="Thioredoxin-like"/>
    <property type="match status" value="1"/>
</dbReference>
<dbReference type="InterPro" id="IPR036249">
    <property type="entry name" value="Thioredoxin-like_sf"/>
</dbReference>
<evidence type="ECO:0000256" key="6">
    <source>
        <dbReference type="ARBA" id="ARBA00023180"/>
    </source>
</evidence>
<keyword evidence="2" id="KW-0812">Transmembrane</keyword>
<evidence type="ECO:0000313" key="9">
    <source>
        <dbReference type="EMBL" id="CAA3002341.1"/>
    </source>
</evidence>
<dbReference type="PANTHER" id="PTHR46854:SF1">
    <property type="entry name" value="5'-ADENYLYLSULFATE REDUCTASE-LIKE 4-RELATED"/>
    <property type="match status" value="1"/>
</dbReference>
<evidence type="ECO:0000256" key="5">
    <source>
        <dbReference type="ARBA" id="ARBA00023136"/>
    </source>
</evidence>
<evidence type="ECO:0000256" key="4">
    <source>
        <dbReference type="ARBA" id="ARBA00022989"/>
    </source>
</evidence>
<gene>
    <name evidence="9" type="ORF">OLEA9_A090459</name>
</gene>
<evidence type="ECO:0000256" key="2">
    <source>
        <dbReference type="ARBA" id="ARBA00022692"/>
    </source>
</evidence>
<dbReference type="InterPro" id="IPR044606">
    <property type="entry name" value="APRL4/6"/>
</dbReference>
<dbReference type="AlphaFoldDB" id="A0A8S0TBF5"/>
<keyword evidence="4" id="KW-1133">Transmembrane helix</keyword>
<accession>A0A8S0TBF5</accession>
<feature type="domain" description="Thioredoxin" evidence="8">
    <location>
        <begin position="53"/>
        <end position="173"/>
    </location>
</feature>
<protein>
    <submittedName>
        <fullName evidence="9">5 -adenylylsulfate reductase-like 4</fullName>
    </submittedName>
</protein>
<feature type="signal peptide" evidence="7">
    <location>
        <begin position="1"/>
        <end position="25"/>
    </location>
</feature>
<evidence type="ECO:0000313" key="10">
    <source>
        <dbReference type="Proteomes" id="UP000594638"/>
    </source>
</evidence>
<dbReference type="OrthoDB" id="19690at2759"/>
<evidence type="ECO:0000256" key="1">
    <source>
        <dbReference type="ARBA" id="ARBA00004167"/>
    </source>
</evidence>
<reference evidence="9 10" key="1">
    <citation type="submission" date="2019-12" db="EMBL/GenBank/DDBJ databases">
        <authorList>
            <person name="Alioto T."/>
            <person name="Alioto T."/>
            <person name="Gomez Garrido J."/>
        </authorList>
    </citation>
    <scope>NUCLEOTIDE SEQUENCE [LARGE SCALE GENOMIC DNA]</scope>
</reference>
<feature type="chain" id="PRO_5035758624" evidence="7">
    <location>
        <begin position="26"/>
        <end position="292"/>
    </location>
</feature>
<organism evidence="9 10">
    <name type="scientific">Olea europaea subsp. europaea</name>
    <dbReference type="NCBI Taxonomy" id="158383"/>
    <lineage>
        <taxon>Eukaryota</taxon>
        <taxon>Viridiplantae</taxon>
        <taxon>Streptophyta</taxon>
        <taxon>Embryophyta</taxon>
        <taxon>Tracheophyta</taxon>
        <taxon>Spermatophyta</taxon>
        <taxon>Magnoliopsida</taxon>
        <taxon>eudicotyledons</taxon>
        <taxon>Gunneridae</taxon>
        <taxon>Pentapetalae</taxon>
        <taxon>asterids</taxon>
        <taxon>lamiids</taxon>
        <taxon>Lamiales</taxon>
        <taxon>Oleaceae</taxon>
        <taxon>Oleeae</taxon>
        <taxon>Olea</taxon>
    </lineage>
</organism>
<dbReference type="PROSITE" id="PS51352">
    <property type="entry name" value="THIOREDOXIN_2"/>
    <property type="match status" value="1"/>
</dbReference>
<keyword evidence="3 7" id="KW-0732">Signal</keyword>
<dbReference type="EMBL" id="CACTIH010005830">
    <property type="protein sequence ID" value="CAA3002341.1"/>
    <property type="molecule type" value="Genomic_DNA"/>
</dbReference>
<name>A0A8S0TBF5_OLEEU</name>
<keyword evidence="5" id="KW-0472">Membrane</keyword>
<keyword evidence="6" id="KW-0325">Glycoprotein</keyword>
<dbReference type="Pfam" id="PF00085">
    <property type="entry name" value="Thioredoxin"/>
    <property type="match status" value="1"/>
</dbReference>
<dbReference type="PANTHER" id="PTHR46854">
    <property type="entry name" value="5'-ADENYLYLSULFATE REDUCTASE-LIKE 4-RELATED"/>
    <property type="match status" value="1"/>
</dbReference>
<comment type="subcellular location">
    <subcellularLocation>
        <location evidence="1">Membrane</location>
        <topology evidence="1">Single-pass membrane protein</topology>
    </subcellularLocation>
</comment>
<dbReference type="CDD" id="cd02999">
    <property type="entry name" value="PDI_a_ERp44_like"/>
    <property type="match status" value="1"/>
</dbReference>
<dbReference type="Gramene" id="OE9A090459T2">
    <property type="protein sequence ID" value="OE9A090459C2"/>
    <property type="gene ID" value="OE9A090459"/>
</dbReference>
<evidence type="ECO:0000259" key="8">
    <source>
        <dbReference type="PROSITE" id="PS51352"/>
    </source>
</evidence>
<dbReference type="Gene3D" id="3.40.30.10">
    <property type="entry name" value="Glutaredoxin"/>
    <property type="match status" value="1"/>
</dbReference>
<dbReference type="Proteomes" id="UP000594638">
    <property type="component" value="Unassembled WGS sequence"/>
</dbReference>
<sequence>MAILWRIHYSAGLALFLLLGKLTCADLVTASSPPVCPLESFKDSILGFHDSTCSVSGIRSFYTAGVIEGDEVTLQKALHVVHKNTNDYVALLFYASWCPFSGTFRPSFSALSSLFPSIPHFAIEESAVRPSILSKYGVLGLPTLFLLNSTMRVRYHGSRTLDSLISFYSNVTGTKMASVDGVCLDKIGCSLYQEEHKSDKEICPFPWARFPVNLLQQETCLALAILFVILRLVYFFFPSVQGCTQLSWRRCVVKLRSLWKHPVMYLNRAIPLYNSLEEPCKKSNLHEGAKNA</sequence>
<keyword evidence="10" id="KW-1185">Reference proteome</keyword>
<dbReference type="GO" id="GO:0016020">
    <property type="term" value="C:membrane"/>
    <property type="evidence" value="ECO:0007669"/>
    <property type="project" value="UniProtKB-SubCell"/>
</dbReference>
<evidence type="ECO:0000256" key="7">
    <source>
        <dbReference type="SAM" id="SignalP"/>
    </source>
</evidence>
<comment type="caution">
    <text evidence="9">The sequence shown here is derived from an EMBL/GenBank/DDBJ whole genome shotgun (WGS) entry which is preliminary data.</text>
</comment>
<dbReference type="InterPro" id="IPR013766">
    <property type="entry name" value="Thioredoxin_domain"/>
</dbReference>